<protein>
    <submittedName>
        <fullName evidence="3">Uncharacterized protein</fullName>
    </submittedName>
</protein>
<feature type="compositionally biased region" description="Gly residues" evidence="1">
    <location>
        <begin position="150"/>
        <end position="165"/>
    </location>
</feature>
<evidence type="ECO:0000256" key="1">
    <source>
        <dbReference type="SAM" id="MobiDB-lite"/>
    </source>
</evidence>
<feature type="compositionally biased region" description="Basic and acidic residues" evidence="1">
    <location>
        <begin position="101"/>
        <end position="124"/>
    </location>
</feature>
<keyword evidence="2" id="KW-0812">Transmembrane</keyword>
<evidence type="ECO:0000313" key="4">
    <source>
        <dbReference type="Proteomes" id="UP000663525"/>
    </source>
</evidence>
<name>A0A897N351_9EURY</name>
<dbReference type="GeneID" id="68856139"/>
<feature type="region of interest" description="Disordered" evidence="1">
    <location>
        <begin position="99"/>
        <end position="223"/>
    </location>
</feature>
<keyword evidence="2" id="KW-0472">Membrane</keyword>
<evidence type="ECO:0000313" key="3">
    <source>
        <dbReference type="EMBL" id="QSG06911.1"/>
    </source>
</evidence>
<keyword evidence="2" id="KW-1133">Transmembrane helix</keyword>
<dbReference type="RefSeq" id="WP_229113389.1">
    <property type="nucleotide sequence ID" value="NZ_CP064787.1"/>
</dbReference>
<evidence type="ECO:0000256" key="2">
    <source>
        <dbReference type="SAM" id="Phobius"/>
    </source>
</evidence>
<dbReference type="AlphaFoldDB" id="A0A897N351"/>
<dbReference type="Proteomes" id="UP000663525">
    <property type="component" value="Chromosome"/>
</dbReference>
<proteinExistence type="predicted"/>
<sequence length="223" mass="21704">MVTRSARDVFGYGVRLFGYLLVTVVLGGALIAGGVGVVETLEPGVVLGDASPDGYAPVAAGGALVLLGVLVLVAGVFATAFAGLADAVAVGLETAFTPAEGNERPTERDAVSTDADGERSERTGDATGTSVDGDADTGNDGRPTSDPLAGGTGPDGDQPGGGSGVDGSPAERGDDPLGGPAGTGDALTGGSDGGDPLAGSDGSEEAWRREIESKLDDDESAGE</sequence>
<feature type="compositionally biased region" description="Basic and acidic residues" evidence="1">
    <location>
        <begin position="205"/>
        <end position="214"/>
    </location>
</feature>
<dbReference type="EMBL" id="CP064787">
    <property type="protein sequence ID" value="QSG06911.1"/>
    <property type="molecule type" value="Genomic_DNA"/>
</dbReference>
<gene>
    <name evidence="3" type="ORF">HSR121_2591</name>
</gene>
<organism evidence="3 4">
    <name type="scientific">Halapricum desulfuricans</name>
    <dbReference type="NCBI Taxonomy" id="2841257"/>
    <lineage>
        <taxon>Archaea</taxon>
        <taxon>Methanobacteriati</taxon>
        <taxon>Methanobacteriota</taxon>
        <taxon>Stenosarchaea group</taxon>
        <taxon>Halobacteria</taxon>
        <taxon>Halobacteriales</taxon>
        <taxon>Haloarculaceae</taxon>
        <taxon>Halapricum</taxon>
    </lineage>
</organism>
<accession>A0A897N351</accession>
<feature type="transmembrane region" description="Helical" evidence="2">
    <location>
        <begin position="58"/>
        <end position="84"/>
    </location>
</feature>
<feature type="transmembrane region" description="Helical" evidence="2">
    <location>
        <begin position="12"/>
        <end position="38"/>
    </location>
</feature>
<reference evidence="3" key="1">
    <citation type="submission" date="2020-11" db="EMBL/GenBank/DDBJ databases">
        <title>Carbohydrate-dependent, anaerobic sulfur respiration: A novel catabolism in halophilic archaea.</title>
        <authorList>
            <person name="Sorokin D.Y."/>
            <person name="Messina E."/>
            <person name="Smedile F."/>
            <person name="La Cono V."/>
            <person name="Hallsworth J.E."/>
            <person name="Yakimov M.M."/>
        </authorList>
    </citation>
    <scope>NUCLEOTIDE SEQUENCE</scope>
    <source>
        <strain evidence="3">HSR12-1</strain>
    </source>
</reference>